<feature type="region of interest" description="Disordered" evidence="5">
    <location>
        <begin position="191"/>
        <end position="213"/>
    </location>
</feature>
<reference evidence="7" key="2">
    <citation type="submission" date="2023-05" db="EMBL/GenBank/DDBJ databases">
        <authorList>
            <person name="Schelkunov M.I."/>
        </authorList>
    </citation>
    <scope>NUCLEOTIDE SEQUENCE</scope>
    <source>
        <strain evidence="7">Hsosn_3</strain>
        <tissue evidence="7">Leaf</tissue>
    </source>
</reference>
<evidence type="ECO:0000259" key="6">
    <source>
        <dbReference type="PROSITE" id="PS51294"/>
    </source>
</evidence>
<dbReference type="SUPFAM" id="SSF46689">
    <property type="entry name" value="Homeodomain-like"/>
    <property type="match status" value="1"/>
</dbReference>
<proteinExistence type="predicted"/>
<dbReference type="PANTHER" id="PTHR31499">
    <property type="entry name" value="MYB FAMILY TRANSCRIPTION FACTOR PHL11"/>
    <property type="match status" value="1"/>
</dbReference>
<dbReference type="GO" id="GO:0003677">
    <property type="term" value="F:DNA binding"/>
    <property type="evidence" value="ECO:0007669"/>
    <property type="project" value="InterPro"/>
</dbReference>
<dbReference type="InterPro" id="IPR009057">
    <property type="entry name" value="Homeodomain-like_sf"/>
</dbReference>
<keyword evidence="3" id="KW-0804">Transcription</keyword>
<name>A0AAD8M451_9APIA</name>
<evidence type="ECO:0000313" key="7">
    <source>
        <dbReference type="EMBL" id="KAK1360151.1"/>
    </source>
</evidence>
<sequence>MSSPTSLTSVPSQNNSHHNESYLDQLGFGQKHFEGFSDHLSMNPSYSMHKNYAEHQIHDSTLMTEHLPFCHQAPVVQHKQHLGGPIVWLQPEQQRPAAQPQHRVREEVLVVQLERPLFGMGKPRLHWTHELHARFVRAVSELGGSFSATPKGILKRMNVKGLTPDQIKSHLQKVRTTETTQIMRQGIQNSANSHSLQLSGQGSSTSRSNTAPVDRKGLESFQAGMGAYGKVLQSSETPTYYQNLMFAPMGDYKGNANGSTFGF</sequence>
<feature type="domain" description="HTH myb-type" evidence="6">
    <location>
        <begin position="119"/>
        <end position="179"/>
    </location>
</feature>
<protein>
    <recommendedName>
        <fullName evidence="6">HTH myb-type domain-containing protein</fullName>
    </recommendedName>
</protein>
<dbReference type="Proteomes" id="UP001237642">
    <property type="component" value="Unassembled WGS sequence"/>
</dbReference>
<dbReference type="Gene3D" id="1.10.10.60">
    <property type="entry name" value="Homeodomain-like"/>
    <property type="match status" value="1"/>
</dbReference>
<gene>
    <name evidence="7" type="ORF">POM88_044625</name>
</gene>
<evidence type="ECO:0000313" key="8">
    <source>
        <dbReference type="Proteomes" id="UP001237642"/>
    </source>
</evidence>
<keyword evidence="2" id="KW-0805">Transcription regulation</keyword>
<feature type="compositionally biased region" description="Polar residues" evidence="5">
    <location>
        <begin position="1"/>
        <end position="16"/>
    </location>
</feature>
<dbReference type="InterPro" id="IPR006447">
    <property type="entry name" value="Myb_dom_plants"/>
</dbReference>
<dbReference type="AlphaFoldDB" id="A0AAD8M451"/>
<reference evidence="7" key="1">
    <citation type="submission" date="2023-02" db="EMBL/GenBank/DDBJ databases">
        <title>Genome of toxic invasive species Heracleum sosnowskyi carries increased number of genes despite the absence of recent whole-genome duplications.</title>
        <authorList>
            <person name="Schelkunov M."/>
            <person name="Shtratnikova V."/>
            <person name="Makarenko M."/>
            <person name="Klepikova A."/>
            <person name="Omelchenko D."/>
            <person name="Novikova G."/>
            <person name="Obukhova E."/>
            <person name="Bogdanov V."/>
            <person name="Penin A."/>
            <person name="Logacheva M."/>
        </authorList>
    </citation>
    <scope>NUCLEOTIDE SEQUENCE</scope>
    <source>
        <strain evidence="7">Hsosn_3</strain>
        <tissue evidence="7">Leaf</tissue>
    </source>
</reference>
<evidence type="ECO:0000256" key="2">
    <source>
        <dbReference type="ARBA" id="ARBA00023015"/>
    </source>
</evidence>
<comment type="caution">
    <text evidence="7">The sequence shown here is derived from an EMBL/GenBank/DDBJ whole genome shotgun (WGS) entry which is preliminary data.</text>
</comment>
<accession>A0AAD8M451</accession>
<feature type="compositionally biased region" description="Low complexity" evidence="5">
    <location>
        <begin position="192"/>
        <end position="210"/>
    </location>
</feature>
<comment type="subcellular location">
    <subcellularLocation>
        <location evidence="1">Nucleus</location>
    </subcellularLocation>
</comment>
<feature type="region of interest" description="Disordered" evidence="5">
    <location>
        <begin position="1"/>
        <end position="21"/>
    </location>
</feature>
<keyword evidence="8" id="KW-1185">Reference proteome</keyword>
<dbReference type="PROSITE" id="PS51294">
    <property type="entry name" value="HTH_MYB"/>
    <property type="match status" value="1"/>
</dbReference>
<keyword evidence="4" id="KW-0539">Nucleus</keyword>
<dbReference type="InterPro" id="IPR001005">
    <property type="entry name" value="SANT/Myb"/>
</dbReference>
<evidence type="ECO:0000256" key="3">
    <source>
        <dbReference type="ARBA" id="ARBA00023163"/>
    </source>
</evidence>
<dbReference type="InterPro" id="IPR017930">
    <property type="entry name" value="Myb_dom"/>
</dbReference>
<dbReference type="PANTHER" id="PTHR31499:SF43">
    <property type="entry name" value="MYB FAMILY TRANSCRIPTION FACTOR APL"/>
    <property type="match status" value="1"/>
</dbReference>
<dbReference type="Pfam" id="PF00249">
    <property type="entry name" value="Myb_DNA-binding"/>
    <property type="match status" value="1"/>
</dbReference>
<evidence type="ECO:0000256" key="5">
    <source>
        <dbReference type="SAM" id="MobiDB-lite"/>
    </source>
</evidence>
<dbReference type="GO" id="GO:0005634">
    <property type="term" value="C:nucleus"/>
    <property type="evidence" value="ECO:0007669"/>
    <property type="project" value="UniProtKB-SubCell"/>
</dbReference>
<dbReference type="GO" id="GO:0003700">
    <property type="term" value="F:DNA-binding transcription factor activity"/>
    <property type="evidence" value="ECO:0007669"/>
    <property type="project" value="InterPro"/>
</dbReference>
<dbReference type="NCBIfam" id="TIGR01557">
    <property type="entry name" value="myb_SHAQKYF"/>
    <property type="match status" value="1"/>
</dbReference>
<evidence type="ECO:0000256" key="1">
    <source>
        <dbReference type="ARBA" id="ARBA00004123"/>
    </source>
</evidence>
<dbReference type="EMBL" id="JAUIZM010000010">
    <property type="protein sequence ID" value="KAK1360151.1"/>
    <property type="molecule type" value="Genomic_DNA"/>
</dbReference>
<dbReference type="InterPro" id="IPR046955">
    <property type="entry name" value="PHR1-like"/>
</dbReference>
<evidence type="ECO:0000256" key="4">
    <source>
        <dbReference type="ARBA" id="ARBA00023242"/>
    </source>
</evidence>
<organism evidence="7 8">
    <name type="scientific">Heracleum sosnowskyi</name>
    <dbReference type="NCBI Taxonomy" id="360622"/>
    <lineage>
        <taxon>Eukaryota</taxon>
        <taxon>Viridiplantae</taxon>
        <taxon>Streptophyta</taxon>
        <taxon>Embryophyta</taxon>
        <taxon>Tracheophyta</taxon>
        <taxon>Spermatophyta</taxon>
        <taxon>Magnoliopsida</taxon>
        <taxon>eudicotyledons</taxon>
        <taxon>Gunneridae</taxon>
        <taxon>Pentapetalae</taxon>
        <taxon>asterids</taxon>
        <taxon>campanulids</taxon>
        <taxon>Apiales</taxon>
        <taxon>Apiaceae</taxon>
        <taxon>Apioideae</taxon>
        <taxon>apioid superclade</taxon>
        <taxon>Tordylieae</taxon>
        <taxon>Tordyliinae</taxon>
        <taxon>Heracleum</taxon>
    </lineage>
</organism>